<comment type="caution">
    <text evidence="4">The sequence shown here is derived from an EMBL/GenBank/DDBJ whole genome shotgun (WGS) entry which is preliminary data.</text>
</comment>
<protein>
    <recommendedName>
        <fullName evidence="3">DUF7708 domain-containing protein</fullName>
    </recommendedName>
</protein>
<feature type="region of interest" description="Disordered" evidence="2">
    <location>
        <begin position="60"/>
        <end position="83"/>
    </location>
</feature>
<evidence type="ECO:0000313" key="4">
    <source>
        <dbReference type="EMBL" id="KAF4631369.1"/>
    </source>
</evidence>
<feature type="domain" description="DUF7708" evidence="3">
    <location>
        <begin position="181"/>
        <end position="301"/>
    </location>
</feature>
<feature type="coiled-coil region" evidence="1">
    <location>
        <begin position="86"/>
        <end position="120"/>
    </location>
</feature>
<name>A0A8H4RJT3_9HELO</name>
<keyword evidence="1" id="KW-0175">Coiled coil</keyword>
<dbReference type="PANTHER" id="PTHR40619">
    <property type="entry name" value="FUNGAL STAND N-TERMINAL GOODBYE DOMAIN-CONTAINING PROTEIN"/>
    <property type="match status" value="1"/>
</dbReference>
<dbReference type="PANTHER" id="PTHR40619:SF3">
    <property type="entry name" value="FUNGAL STAND N-TERMINAL GOODBYE DOMAIN-CONTAINING PROTEIN"/>
    <property type="match status" value="1"/>
</dbReference>
<dbReference type="AlphaFoldDB" id="A0A8H4RJT3"/>
<accession>A0A8H4RJT3</accession>
<dbReference type="Proteomes" id="UP000566819">
    <property type="component" value="Unassembled WGS sequence"/>
</dbReference>
<proteinExistence type="predicted"/>
<dbReference type="OrthoDB" id="5419927at2759"/>
<reference evidence="4 5" key="1">
    <citation type="submission" date="2020-03" db="EMBL/GenBank/DDBJ databases">
        <title>Draft Genome Sequence of Cudoniella acicularis.</title>
        <authorList>
            <person name="Buettner E."/>
            <person name="Kellner H."/>
        </authorList>
    </citation>
    <scope>NUCLEOTIDE SEQUENCE [LARGE SCALE GENOMIC DNA]</scope>
    <source>
        <strain evidence="4 5">DSM 108380</strain>
    </source>
</reference>
<keyword evidence="5" id="KW-1185">Reference proteome</keyword>
<evidence type="ECO:0000256" key="1">
    <source>
        <dbReference type="SAM" id="Coils"/>
    </source>
</evidence>
<evidence type="ECO:0000256" key="2">
    <source>
        <dbReference type="SAM" id="MobiDB-lite"/>
    </source>
</evidence>
<organism evidence="4 5">
    <name type="scientific">Cudoniella acicularis</name>
    <dbReference type="NCBI Taxonomy" id="354080"/>
    <lineage>
        <taxon>Eukaryota</taxon>
        <taxon>Fungi</taxon>
        <taxon>Dikarya</taxon>
        <taxon>Ascomycota</taxon>
        <taxon>Pezizomycotina</taxon>
        <taxon>Leotiomycetes</taxon>
        <taxon>Helotiales</taxon>
        <taxon>Tricladiaceae</taxon>
        <taxon>Cudoniella</taxon>
    </lineage>
</organism>
<dbReference type="InterPro" id="IPR056125">
    <property type="entry name" value="DUF7708"/>
</dbReference>
<dbReference type="Pfam" id="PF24809">
    <property type="entry name" value="DUF7708"/>
    <property type="match status" value="1"/>
</dbReference>
<dbReference type="EMBL" id="JAAMPI010000451">
    <property type="protein sequence ID" value="KAF4631369.1"/>
    <property type="molecule type" value="Genomic_DNA"/>
</dbReference>
<sequence>MSGGFLPLPVAVPPARPRLSGIVETYVRKRLPRGIHPAFKAVRNREEASTAISQIPLRDEAHLDREEHHDEANLDKEEQRPENDIIDAEKEEDLSLEEMYKDAESERERFKLAMESYEKTTAGSKFKTDVTSNSVHTWEEVLEEINRASENYSNVPGLWGKIRNGFRSFGKNHKAFTAWSTLLPSDSEYFSILCGGIKLAAARMHDLRQDICDALAEIPFLLMSTRRALGVFKKSKELHRCSSALYVATIEALHHIVLWYKEKAYKKITKSIFKQGSYGERLEDMLKAIRKQSELFEKSAKSCLYETSVNTNQEVKSQRIESRTNQTILVGYLDRSQTKIEALEEQVSGMREILAKFLSSNARIDFNTRDVRGPMLPLRKAASESRLIRDRSAAQDALLSAFDYESSVIRRDIEASLRGIWALPRPDQDRVVSIIQAPKLHKWIAETGSSALFINANYKGTSRRLSTSFVSAKLVDSIQPSGVKSQRQPSTTFPLSFFCGEHLGSGDPDSGVDGMMRSLLSQLLLAYPDFDLYSIDKMQSVNYDQVDDLCRMFYLLIAQLPPHILVFCIIDSISFFEENEVQCEESELVVQELADIVENTRDRGCTFKLLLTSPWNSRVLYKSLPSPERDVVWMPTKVPPQGGFTGMKWSASIGGYLG</sequence>
<evidence type="ECO:0000313" key="5">
    <source>
        <dbReference type="Proteomes" id="UP000566819"/>
    </source>
</evidence>
<gene>
    <name evidence="4" type="ORF">G7Y89_g6765</name>
</gene>
<evidence type="ECO:0000259" key="3">
    <source>
        <dbReference type="Pfam" id="PF24809"/>
    </source>
</evidence>